<dbReference type="Pfam" id="PF00171">
    <property type="entry name" value="Aldedh"/>
    <property type="match status" value="1"/>
</dbReference>
<dbReference type="Gene3D" id="3.40.605.10">
    <property type="entry name" value="Aldehyde Dehydrogenase, Chain A, domain 1"/>
    <property type="match status" value="1"/>
</dbReference>
<dbReference type="OrthoDB" id="5596991at2759"/>
<dbReference type="PANTHER" id="PTHR43111">
    <property type="entry name" value="ALDEHYDE DEHYDROGENASE B-RELATED"/>
    <property type="match status" value="1"/>
</dbReference>
<keyword evidence="1" id="KW-0472">Membrane</keyword>
<dbReference type="EMBL" id="BHVY01000008">
    <property type="protein sequence ID" value="GIJ91286.1"/>
    <property type="molecule type" value="Genomic_DNA"/>
</dbReference>
<dbReference type="InterPro" id="IPR016163">
    <property type="entry name" value="Ald_DH_C"/>
</dbReference>
<evidence type="ECO:0000259" key="2">
    <source>
        <dbReference type="Pfam" id="PF00171"/>
    </source>
</evidence>
<dbReference type="GeneID" id="67008861"/>
<feature type="domain" description="Aldehyde dehydrogenase" evidence="2">
    <location>
        <begin position="20"/>
        <end position="371"/>
    </location>
</feature>
<protein>
    <recommendedName>
        <fullName evidence="2">Aldehyde dehydrogenase domain-containing protein</fullName>
    </recommendedName>
</protein>
<organism evidence="3 4">
    <name type="scientific">Aspergillus pseudoviridinutans</name>
    <dbReference type="NCBI Taxonomy" id="1517512"/>
    <lineage>
        <taxon>Eukaryota</taxon>
        <taxon>Fungi</taxon>
        <taxon>Dikarya</taxon>
        <taxon>Ascomycota</taxon>
        <taxon>Pezizomycotina</taxon>
        <taxon>Eurotiomycetes</taxon>
        <taxon>Eurotiomycetidae</taxon>
        <taxon>Eurotiales</taxon>
        <taxon>Aspergillaceae</taxon>
        <taxon>Aspergillus</taxon>
        <taxon>Aspergillus subgen. Fumigati</taxon>
    </lineage>
</organism>
<reference evidence="3 4" key="1">
    <citation type="submission" date="2018-10" db="EMBL/GenBank/DDBJ databases">
        <title>Pan-genome distribution and transcriptional activeness of fungal secondary metabolism genes in Aspergillus section Fumigati.</title>
        <authorList>
            <person name="Takahashi H."/>
            <person name="Umemura M."/>
            <person name="Ninomiya A."/>
            <person name="Kusuya Y."/>
            <person name="Urayama S."/>
            <person name="Shimizu M."/>
            <person name="Watanabe A."/>
            <person name="Kamei K."/>
            <person name="Yaguchi T."/>
            <person name="Hagiwara D."/>
        </authorList>
    </citation>
    <scope>NUCLEOTIDE SEQUENCE [LARGE SCALE GENOMIC DNA]</scope>
    <source>
        <strain evidence="3 4">IFM 55266</strain>
    </source>
</reference>
<comment type="caution">
    <text evidence="3">The sequence shown here is derived from an EMBL/GenBank/DDBJ whole genome shotgun (WGS) entry which is preliminary data.</text>
</comment>
<evidence type="ECO:0000256" key="1">
    <source>
        <dbReference type="SAM" id="Phobius"/>
    </source>
</evidence>
<dbReference type="PANTHER" id="PTHR43111:SF1">
    <property type="entry name" value="ALDEHYDE DEHYDROGENASE B-RELATED"/>
    <property type="match status" value="1"/>
</dbReference>
<dbReference type="Proteomes" id="UP001043456">
    <property type="component" value="Unassembled WGS sequence"/>
</dbReference>
<dbReference type="SUPFAM" id="SSF53720">
    <property type="entry name" value="ALDH-like"/>
    <property type="match status" value="1"/>
</dbReference>
<dbReference type="Gene3D" id="3.40.309.10">
    <property type="entry name" value="Aldehyde Dehydrogenase, Chain A, domain 2"/>
    <property type="match status" value="1"/>
</dbReference>
<evidence type="ECO:0000313" key="4">
    <source>
        <dbReference type="Proteomes" id="UP001043456"/>
    </source>
</evidence>
<dbReference type="AlphaFoldDB" id="A0A9P3EWW8"/>
<dbReference type="GO" id="GO:0016620">
    <property type="term" value="F:oxidoreductase activity, acting on the aldehyde or oxo group of donors, NAD or NADP as acceptor"/>
    <property type="evidence" value="ECO:0007669"/>
    <property type="project" value="InterPro"/>
</dbReference>
<accession>A0A9P3EWW8</accession>
<dbReference type="RefSeq" id="XP_043162032.1">
    <property type="nucleotide sequence ID" value="XM_043306097.1"/>
</dbReference>
<sequence>MVSSQFSRLLAAEIDGRTQNTRYRQNEFHRLQSVLSQHIDEIQDAIQKDSGNGPEEVRAEVCLALKEIRTHYLSVSLEKDLDEEYRVVTGKDNADAKRGAGIVYIVPSTHTMFYSVISALSAALAAGNCIILELTKNTMALPAVLRRTLSQALDADTFAISEERPDAAFLSRVLMVSQTSSAPLAERSLLSPANARTVAVVDRTADVAAAAEALVAARFAFGGRSTYSPDVVLVNEFAMKRFVEAAIQQASRYLAGPNGEARQGASNPRRFGPSASLLDAAHKDAGARVLVSGSGWGVVEVHDRSSPLLTKKVQEKVLFLHPVTSLDDAIDLSNSSGTLAATYAFGSPSAAKYITQFIDASISWMNHVPVDMLSESSFPFPSIQLTDSVGPAYPINTAPSTATRYTPALLQVPRPQFVAETNNSALVKSILDPSDATKSANAWREALASLPSTGQRPGWKIGFFEQGLITGGVITFGTLVATVSTVGWYTFSYVRRLRA</sequence>
<gene>
    <name evidence="3" type="ORF">Asppvi_010251</name>
</gene>
<proteinExistence type="predicted"/>
<keyword evidence="1" id="KW-1133">Transmembrane helix</keyword>
<dbReference type="InterPro" id="IPR015590">
    <property type="entry name" value="Aldehyde_DH_dom"/>
</dbReference>
<keyword evidence="1" id="KW-0812">Transmembrane</keyword>
<dbReference type="InterPro" id="IPR016161">
    <property type="entry name" value="Ald_DH/histidinol_DH"/>
</dbReference>
<keyword evidence="4" id="KW-1185">Reference proteome</keyword>
<feature type="transmembrane region" description="Helical" evidence="1">
    <location>
        <begin position="468"/>
        <end position="491"/>
    </location>
</feature>
<dbReference type="InterPro" id="IPR016162">
    <property type="entry name" value="Ald_DH_N"/>
</dbReference>
<name>A0A9P3EWW8_9EURO</name>
<evidence type="ECO:0000313" key="3">
    <source>
        <dbReference type="EMBL" id="GIJ91286.1"/>
    </source>
</evidence>